<evidence type="ECO:0000256" key="4">
    <source>
        <dbReference type="ARBA" id="ARBA00022692"/>
    </source>
</evidence>
<feature type="region of interest" description="Disordered" evidence="8">
    <location>
        <begin position="1"/>
        <end position="22"/>
    </location>
</feature>
<proteinExistence type="inferred from homology"/>
<evidence type="ECO:0000256" key="5">
    <source>
        <dbReference type="ARBA" id="ARBA00022989"/>
    </source>
</evidence>
<dbReference type="AlphaFoldDB" id="A0A2P8DS45"/>
<sequence>MTATAPPRDRAPAGPPPAARSAPPLWRRVSDSGWAFLLPFLAVFAAFMGWPVVYGFWLSLTDSTLVRTGGDFVGLANYAEALGDPLMWQTLGNTAFFTLASTVPLVVLALVMAVLVHSGLPGQWLWRLSFFVPYLLPVATVGLVGQFMFNQEIGVLNQATGADVGWLSEDSVALWSIVIATVWWTVGFNFLLYLAALQSIPDHLYEAASIDGAGAWARLWSITLPQLSRITGVVLVLQLLSSLKVFDQIYLLMGNNPTDATRSILIYVYDTGFTGYRLGYGSALSYIFLAIVVAVALVQTWVGSRRNKGAAA</sequence>
<feature type="transmembrane region" description="Helical" evidence="7">
    <location>
        <begin position="95"/>
        <end position="116"/>
    </location>
</feature>
<dbReference type="GO" id="GO:0055085">
    <property type="term" value="P:transmembrane transport"/>
    <property type="evidence" value="ECO:0007669"/>
    <property type="project" value="InterPro"/>
</dbReference>
<evidence type="ECO:0000256" key="6">
    <source>
        <dbReference type="ARBA" id="ARBA00023136"/>
    </source>
</evidence>
<reference evidence="10 11" key="1">
    <citation type="submission" date="2018-03" db="EMBL/GenBank/DDBJ databases">
        <title>Genomic Encyclopedia of Archaeal and Bacterial Type Strains, Phase II (KMG-II): from individual species to whole genera.</title>
        <authorList>
            <person name="Goeker M."/>
        </authorList>
    </citation>
    <scope>NUCLEOTIDE SEQUENCE [LARGE SCALE GENOMIC DNA]</scope>
    <source>
        <strain evidence="10 11">DSM 45312</strain>
    </source>
</reference>
<dbReference type="CDD" id="cd06261">
    <property type="entry name" value="TM_PBP2"/>
    <property type="match status" value="1"/>
</dbReference>
<feature type="transmembrane region" description="Helical" evidence="7">
    <location>
        <begin position="34"/>
        <end position="57"/>
    </location>
</feature>
<dbReference type="PANTHER" id="PTHR30193:SF41">
    <property type="entry name" value="DIACETYLCHITOBIOSE UPTAKE SYSTEM PERMEASE PROTEIN NGCF"/>
    <property type="match status" value="1"/>
</dbReference>
<dbReference type="Proteomes" id="UP000240542">
    <property type="component" value="Unassembled WGS sequence"/>
</dbReference>
<keyword evidence="5 7" id="KW-1133">Transmembrane helix</keyword>
<feature type="transmembrane region" description="Helical" evidence="7">
    <location>
        <begin position="128"/>
        <end position="149"/>
    </location>
</feature>
<dbReference type="SUPFAM" id="SSF161098">
    <property type="entry name" value="MetI-like"/>
    <property type="match status" value="1"/>
</dbReference>
<keyword evidence="2 7" id="KW-0813">Transport</keyword>
<keyword evidence="11" id="KW-1185">Reference proteome</keyword>
<keyword evidence="6 7" id="KW-0472">Membrane</keyword>
<protein>
    <submittedName>
        <fullName evidence="10">Carbohydrate ABC transporter membrane protein 1 (CUT1 family)</fullName>
    </submittedName>
</protein>
<gene>
    <name evidence="10" type="ORF">CLV63_102158</name>
</gene>
<dbReference type="InterPro" id="IPR035906">
    <property type="entry name" value="MetI-like_sf"/>
</dbReference>
<comment type="similarity">
    <text evidence="7">Belongs to the binding-protein-dependent transport system permease family.</text>
</comment>
<evidence type="ECO:0000256" key="3">
    <source>
        <dbReference type="ARBA" id="ARBA00022475"/>
    </source>
</evidence>
<dbReference type="EMBL" id="PYGA01000002">
    <property type="protein sequence ID" value="PSL00032.1"/>
    <property type="molecule type" value="Genomic_DNA"/>
</dbReference>
<keyword evidence="3" id="KW-1003">Cell membrane</keyword>
<feature type="domain" description="ABC transmembrane type-1" evidence="9">
    <location>
        <begin position="91"/>
        <end position="299"/>
    </location>
</feature>
<comment type="subcellular location">
    <subcellularLocation>
        <location evidence="1 7">Cell membrane</location>
        <topology evidence="1 7">Multi-pass membrane protein</topology>
    </subcellularLocation>
</comment>
<evidence type="ECO:0000256" key="2">
    <source>
        <dbReference type="ARBA" id="ARBA00022448"/>
    </source>
</evidence>
<evidence type="ECO:0000256" key="8">
    <source>
        <dbReference type="SAM" id="MobiDB-lite"/>
    </source>
</evidence>
<feature type="transmembrane region" description="Helical" evidence="7">
    <location>
        <begin position="172"/>
        <end position="195"/>
    </location>
</feature>
<dbReference type="Gene3D" id="1.10.3720.10">
    <property type="entry name" value="MetI-like"/>
    <property type="match status" value="1"/>
</dbReference>
<accession>A0A2P8DS45</accession>
<dbReference type="PROSITE" id="PS50928">
    <property type="entry name" value="ABC_TM1"/>
    <property type="match status" value="1"/>
</dbReference>
<dbReference type="OrthoDB" id="34224at2"/>
<name>A0A2P8DS45_9ACTN</name>
<evidence type="ECO:0000256" key="1">
    <source>
        <dbReference type="ARBA" id="ARBA00004651"/>
    </source>
</evidence>
<evidence type="ECO:0000259" key="9">
    <source>
        <dbReference type="PROSITE" id="PS50928"/>
    </source>
</evidence>
<dbReference type="InterPro" id="IPR051393">
    <property type="entry name" value="ABC_transporter_permease"/>
</dbReference>
<dbReference type="Pfam" id="PF00528">
    <property type="entry name" value="BPD_transp_1"/>
    <property type="match status" value="1"/>
</dbReference>
<evidence type="ECO:0000313" key="10">
    <source>
        <dbReference type="EMBL" id="PSL00032.1"/>
    </source>
</evidence>
<evidence type="ECO:0000313" key="11">
    <source>
        <dbReference type="Proteomes" id="UP000240542"/>
    </source>
</evidence>
<feature type="transmembrane region" description="Helical" evidence="7">
    <location>
        <begin position="283"/>
        <end position="302"/>
    </location>
</feature>
<dbReference type="PANTHER" id="PTHR30193">
    <property type="entry name" value="ABC TRANSPORTER PERMEASE PROTEIN"/>
    <property type="match status" value="1"/>
</dbReference>
<dbReference type="RefSeq" id="WP_106581409.1">
    <property type="nucleotide sequence ID" value="NZ_PYGA01000002.1"/>
</dbReference>
<keyword evidence="4 7" id="KW-0812">Transmembrane</keyword>
<dbReference type="InterPro" id="IPR000515">
    <property type="entry name" value="MetI-like"/>
</dbReference>
<dbReference type="GO" id="GO:0005886">
    <property type="term" value="C:plasma membrane"/>
    <property type="evidence" value="ECO:0007669"/>
    <property type="project" value="UniProtKB-SubCell"/>
</dbReference>
<comment type="caution">
    <text evidence="10">The sequence shown here is derived from an EMBL/GenBank/DDBJ whole genome shotgun (WGS) entry which is preliminary data.</text>
</comment>
<organism evidence="10 11">
    <name type="scientific">Murinocardiopsis flavida</name>
    <dbReference type="NCBI Taxonomy" id="645275"/>
    <lineage>
        <taxon>Bacteria</taxon>
        <taxon>Bacillati</taxon>
        <taxon>Actinomycetota</taxon>
        <taxon>Actinomycetes</taxon>
        <taxon>Streptosporangiales</taxon>
        <taxon>Nocardiopsidaceae</taxon>
        <taxon>Murinocardiopsis</taxon>
    </lineage>
</organism>
<evidence type="ECO:0000256" key="7">
    <source>
        <dbReference type="RuleBase" id="RU363032"/>
    </source>
</evidence>